<evidence type="ECO:0000313" key="10">
    <source>
        <dbReference type="Proteomes" id="UP000271925"/>
    </source>
</evidence>
<dbReference type="PROSITE" id="PS52016">
    <property type="entry name" value="TONB_DEPENDENT_REC_3"/>
    <property type="match status" value="1"/>
</dbReference>
<dbReference type="SUPFAM" id="SSF49464">
    <property type="entry name" value="Carboxypeptidase regulatory domain-like"/>
    <property type="match status" value="1"/>
</dbReference>
<dbReference type="Pfam" id="PF07715">
    <property type="entry name" value="Plug"/>
    <property type="match status" value="1"/>
</dbReference>
<evidence type="ECO:0000256" key="1">
    <source>
        <dbReference type="ARBA" id="ARBA00004571"/>
    </source>
</evidence>
<dbReference type="SUPFAM" id="SSF56935">
    <property type="entry name" value="Porins"/>
    <property type="match status" value="1"/>
</dbReference>
<dbReference type="Gene3D" id="2.40.170.20">
    <property type="entry name" value="TonB-dependent receptor, beta-barrel domain"/>
    <property type="match status" value="1"/>
</dbReference>
<evidence type="ECO:0000313" key="9">
    <source>
        <dbReference type="EMBL" id="RRB03786.1"/>
    </source>
</evidence>
<dbReference type="InterPro" id="IPR039426">
    <property type="entry name" value="TonB-dep_rcpt-like"/>
</dbReference>
<dbReference type="InterPro" id="IPR008969">
    <property type="entry name" value="CarboxyPept-like_regulatory"/>
</dbReference>
<dbReference type="GO" id="GO:0009279">
    <property type="term" value="C:cell outer membrane"/>
    <property type="evidence" value="ECO:0007669"/>
    <property type="project" value="UniProtKB-SubCell"/>
</dbReference>
<evidence type="ECO:0000256" key="4">
    <source>
        <dbReference type="ARBA" id="ARBA00022692"/>
    </source>
</evidence>
<keyword evidence="9" id="KW-0675">Receptor</keyword>
<dbReference type="Pfam" id="PF13715">
    <property type="entry name" value="CarbopepD_reg_2"/>
    <property type="match status" value="1"/>
</dbReference>
<dbReference type="Gene3D" id="2.60.40.1120">
    <property type="entry name" value="Carboxypeptidase-like, regulatory domain"/>
    <property type="match status" value="1"/>
</dbReference>
<comment type="caution">
    <text evidence="9">The sequence shown here is derived from an EMBL/GenBank/DDBJ whole genome shotgun (WGS) entry which is preliminary data.</text>
</comment>
<organism evidence="9 10">
    <name type="scientific">Larkinella rosea</name>
    <dbReference type="NCBI Taxonomy" id="2025312"/>
    <lineage>
        <taxon>Bacteria</taxon>
        <taxon>Pseudomonadati</taxon>
        <taxon>Bacteroidota</taxon>
        <taxon>Cytophagia</taxon>
        <taxon>Cytophagales</taxon>
        <taxon>Spirosomataceae</taxon>
        <taxon>Larkinella</taxon>
    </lineage>
</organism>
<dbReference type="InterPro" id="IPR012910">
    <property type="entry name" value="Plug_dom"/>
</dbReference>
<feature type="domain" description="TonB-dependent receptor plug" evidence="8">
    <location>
        <begin position="280"/>
        <end position="358"/>
    </location>
</feature>
<dbReference type="Gene3D" id="2.170.130.10">
    <property type="entry name" value="TonB-dependent receptor, plug domain"/>
    <property type="match status" value="1"/>
</dbReference>
<evidence type="ECO:0000256" key="2">
    <source>
        <dbReference type="ARBA" id="ARBA00022448"/>
    </source>
</evidence>
<reference evidence="9 10" key="1">
    <citation type="submission" date="2018-11" db="EMBL/GenBank/DDBJ databases">
        <authorList>
            <person name="Zhou Z."/>
            <person name="Wang G."/>
        </authorList>
    </citation>
    <scope>NUCLEOTIDE SEQUENCE [LARGE SCALE GENOMIC DNA]</scope>
    <source>
        <strain evidence="9 10">KCTC52004</strain>
    </source>
</reference>
<dbReference type="InterPro" id="IPR037066">
    <property type="entry name" value="Plug_dom_sf"/>
</dbReference>
<keyword evidence="2 7" id="KW-0813">Transport</keyword>
<keyword evidence="10" id="KW-1185">Reference proteome</keyword>
<sequence length="924" mass="104946">MTNFYRTLFLFSCFVLSLTTTFGQQTAEKPIRGPFTNVSFVEFVREVESQSSYRFFYNLRDVDSIRVNYQNTNQLLPAVLRQVLEGTSLFYAIDTKKQVFITPERAIRTDLPIGFFDRGGSTSTEPDTTIVDYLAEKEKRRITLETRLFNIGRPTNPIRPGNANLAGHIRNAASGEPVIGVAVYIEKPRIGVVTDQFGYYSITLPRGRHELKVRSIGMKDTKRQVMLYSDGKLEIEMEDDVIALKEVLIEAEKDVNVSGLQMGLERLDIRTLKQVPTAFGEADLLKVVLTLPGVKSVGESSVGLNVRGGSTDQNLILYNDATVYNPSHLFGFFSAFNPDMIKSVELYKSGIPSRYGGRLSSVLEVTTRDGNKKKLEGSGGIGVLTGRLTLEGPIIKEKSSFLIGVRSTYSDWLLKSLNNKSFKNSRANFYDLNAHVTHEFNEKNTLYLTGYYSQDAFRLNSDTVYNYNNLNATLKWKHIFNTKLYSVFTATTSRYGYSVSSEENPVNAYKLKFQVDQSTFKTDFNYYPTAKHTIDFGISTSLYNLHPGTFEPLGEKSLVRPDQVSNEKALESALYIGDRFDISPRFSISFGLRYSLFNYLGPKDIYVYPNGSPRTEANIQDTLSYGAGKNIQTYHGPEYRISARYAFTPDASIKVSFNRMRQYLHMLSNTAAIAPTATWKLSDPNILPQIGDQFSLGLYKNLRNNTIETSVEGYYKTMDNVLDFRSGAVLIMNHHPETEVVRANGIAYGVEFLIKKLTGRFNGWLSYTYSRTFLRIDKSVPQEIINKGEYYPSNFDKPHDVTWVGNYRINRRFSISLNFTYSTGRPITLPLAKYELAGSQRVYYSERNQYRIPDYYRTDLSLNIEGNHKVKKLAHSSWTVAVYNLTGRRNPYSVYFNSVGGIVRGYKLSIFGQAIPTVTYNFKF</sequence>
<comment type="subcellular location">
    <subcellularLocation>
        <location evidence="1 7">Cell outer membrane</location>
        <topology evidence="1 7">Multi-pass membrane protein</topology>
    </subcellularLocation>
</comment>
<keyword evidence="5 7" id="KW-0472">Membrane</keyword>
<evidence type="ECO:0000256" key="7">
    <source>
        <dbReference type="PROSITE-ProRule" id="PRU01360"/>
    </source>
</evidence>
<comment type="similarity">
    <text evidence="7">Belongs to the TonB-dependent receptor family.</text>
</comment>
<keyword evidence="4 7" id="KW-0812">Transmembrane</keyword>
<dbReference type="RefSeq" id="WP_124873857.1">
    <property type="nucleotide sequence ID" value="NZ_RQJO01000008.1"/>
</dbReference>
<name>A0A3P1BSF0_9BACT</name>
<proteinExistence type="inferred from homology"/>
<evidence type="ECO:0000256" key="3">
    <source>
        <dbReference type="ARBA" id="ARBA00022452"/>
    </source>
</evidence>
<gene>
    <name evidence="9" type="ORF">EHT25_09610</name>
</gene>
<dbReference type="AlphaFoldDB" id="A0A3P1BSF0"/>
<dbReference type="InterPro" id="IPR036942">
    <property type="entry name" value="Beta-barrel_TonB_sf"/>
</dbReference>
<evidence type="ECO:0000259" key="8">
    <source>
        <dbReference type="Pfam" id="PF07715"/>
    </source>
</evidence>
<keyword evidence="3 7" id="KW-1134">Transmembrane beta strand</keyword>
<dbReference type="EMBL" id="RQJO01000008">
    <property type="protein sequence ID" value="RRB03786.1"/>
    <property type="molecule type" value="Genomic_DNA"/>
</dbReference>
<keyword evidence="6 7" id="KW-0998">Cell outer membrane</keyword>
<dbReference type="OrthoDB" id="1111684at2"/>
<evidence type="ECO:0000256" key="5">
    <source>
        <dbReference type="ARBA" id="ARBA00023136"/>
    </source>
</evidence>
<evidence type="ECO:0000256" key="6">
    <source>
        <dbReference type="ARBA" id="ARBA00023237"/>
    </source>
</evidence>
<accession>A0A3P1BSF0</accession>
<protein>
    <submittedName>
        <fullName evidence="9">TonB-dependent receptor</fullName>
    </submittedName>
</protein>
<dbReference type="Proteomes" id="UP000271925">
    <property type="component" value="Unassembled WGS sequence"/>
</dbReference>